<dbReference type="Pfam" id="PF01988">
    <property type="entry name" value="VIT1"/>
    <property type="match status" value="1"/>
</dbReference>
<dbReference type="GO" id="GO:0030026">
    <property type="term" value="P:intracellular manganese ion homeostasis"/>
    <property type="evidence" value="ECO:0007669"/>
    <property type="project" value="InterPro"/>
</dbReference>
<feature type="transmembrane region" description="Helical" evidence="7">
    <location>
        <begin position="176"/>
        <end position="196"/>
    </location>
</feature>
<evidence type="ECO:0000313" key="9">
    <source>
        <dbReference type="RefSeq" id="XP_033462102.1"/>
    </source>
</evidence>
<dbReference type="GO" id="GO:0005384">
    <property type="term" value="F:manganese ion transmembrane transporter activity"/>
    <property type="evidence" value="ECO:0007669"/>
    <property type="project" value="InterPro"/>
</dbReference>
<sequence length="264" mass="27829">MLSSPLRNCYSSPTPSLAPSQGGQGSERWATVIARGGVASFIDGLTIPVALTVGLSFLTTAKFLLTIGLGALVAGAVTTSLETFLTARIDQKRYDEERSTMRQRTIAAIAGEGRSLGVIGGVEMVGEILGRYGVGHGPCKGVVEDLRRDEVLWVQFMMDFESRLARPKVGIACVEGLVRGLAYFLGGLLPMIPYFPMKRIEVALFVSIGAAGVLRIIAGYAKQIANGCSRRIAAWDALQTLVVGAATAAASYGAVRGLCSSSLQ</sequence>
<dbReference type="OrthoDB" id="73465at2759"/>
<evidence type="ECO:0000256" key="6">
    <source>
        <dbReference type="SAM" id="MobiDB-lite"/>
    </source>
</evidence>
<evidence type="ECO:0000256" key="1">
    <source>
        <dbReference type="ARBA" id="ARBA00004127"/>
    </source>
</evidence>
<evidence type="ECO:0000256" key="5">
    <source>
        <dbReference type="ARBA" id="ARBA00023136"/>
    </source>
</evidence>
<keyword evidence="3 7" id="KW-0812">Transmembrane</keyword>
<dbReference type="GeneID" id="54358793"/>
<gene>
    <name evidence="9" type="ORF">K489DRAFT_314152</name>
</gene>
<evidence type="ECO:0000256" key="2">
    <source>
        <dbReference type="ARBA" id="ARBA00007049"/>
    </source>
</evidence>
<keyword evidence="8" id="KW-1185">Reference proteome</keyword>
<dbReference type="RefSeq" id="XP_033462102.1">
    <property type="nucleotide sequence ID" value="XM_033600993.1"/>
</dbReference>
<feature type="compositionally biased region" description="Polar residues" evidence="6">
    <location>
        <begin position="1"/>
        <end position="21"/>
    </location>
</feature>
<comment type="similarity">
    <text evidence="2">Belongs to the CCC1 family.</text>
</comment>
<evidence type="ECO:0000313" key="8">
    <source>
        <dbReference type="Proteomes" id="UP000504637"/>
    </source>
</evidence>
<keyword evidence="5 7" id="KW-0472">Membrane</keyword>
<reference evidence="9" key="1">
    <citation type="submission" date="2020-01" db="EMBL/GenBank/DDBJ databases">
        <authorList>
            <consortium name="DOE Joint Genome Institute"/>
            <person name="Haridas S."/>
            <person name="Albert R."/>
            <person name="Binder M."/>
            <person name="Bloem J."/>
            <person name="Labutti K."/>
            <person name="Salamov A."/>
            <person name="Andreopoulos B."/>
            <person name="Baker S.E."/>
            <person name="Barry K."/>
            <person name="Bills G."/>
            <person name="Bluhm B.H."/>
            <person name="Cannon C."/>
            <person name="Castanera R."/>
            <person name="Culley D.E."/>
            <person name="Daum C."/>
            <person name="Ezra D."/>
            <person name="Gonzalez J.B."/>
            <person name="Henrissat B."/>
            <person name="Kuo A."/>
            <person name="Liang C."/>
            <person name="Lipzen A."/>
            <person name="Lutzoni F."/>
            <person name="Magnuson J."/>
            <person name="Mondo S."/>
            <person name="Nolan M."/>
            <person name="Ohm R."/>
            <person name="Pangilinan J."/>
            <person name="Park H.-J."/>
            <person name="Ramirez L."/>
            <person name="Alfaro M."/>
            <person name="Sun H."/>
            <person name="Tritt A."/>
            <person name="Yoshinaga Y."/>
            <person name="Zwiers L.-H."/>
            <person name="Turgeon B.G."/>
            <person name="Goodwin S.B."/>
            <person name="Spatafora J.W."/>
            <person name="Crous P.W."/>
            <person name="Grigoriev I.V."/>
        </authorList>
    </citation>
    <scope>NUCLEOTIDE SEQUENCE</scope>
    <source>
        <strain evidence="9">CBS 342.82</strain>
    </source>
</reference>
<proteinExistence type="inferred from homology"/>
<feature type="region of interest" description="Disordered" evidence="6">
    <location>
        <begin position="1"/>
        <end position="24"/>
    </location>
</feature>
<reference evidence="9" key="2">
    <citation type="submission" date="2020-04" db="EMBL/GenBank/DDBJ databases">
        <authorList>
            <consortium name="NCBI Genome Project"/>
        </authorList>
    </citation>
    <scope>NUCLEOTIDE SEQUENCE</scope>
    <source>
        <strain evidence="9">CBS 342.82</strain>
    </source>
</reference>
<evidence type="ECO:0000256" key="4">
    <source>
        <dbReference type="ARBA" id="ARBA00022989"/>
    </source>
</evidence>
<feature type="transmembrane region" description="Helical" evidence="7">
    <location>
        <begin position="233"/>
        <end position="255"/>
    </location>
</feature>
<feature type="transmembrane region" description="Helical" evidence="7">
    <location>
        <begin position="38"/>
        <end position="57"/>
    </location>
</feature>
<keyword evidence="4 7" id="KW-1133">Transmembrane helix</keyword>
<evidence type="ECO:0000256" key="3">
    <source>
        <dbReference type="ARBA" id="ARBA00022692"/>
    </source>
</evidence>
<dbReference type="PANTHER" id="PTHR31851">
    <property type="entry name" value="FE(2+)/MN(2+) TRANSPORTER PCL1"/>
    <property type="match status" value="1"/>
</dbReference>
<comment type="subcellular location">
    <subcellularLocation>
        <location evidence="1">Endomembrane system</location>
        <topology evidence="1">Multi-pass membrane protein</topology>
    </subcellularLocation>
</comment>
<dbReference type="AlphaFoldDB" id="A0A6J3MAL6"/>
<accession>A0A6J3MAL6</accession>
<organism evidence="9">
    <name type="scientific">Dissoconium aciculare CBS 342.82</name>
    <dbReference type="NCBI Taxonomy" id="1314786"/>
    <lineage>
        <taxon>Eukaryota</taxon>
        <taxon>Fungi</taxon>
        <taxon>Dikarya</taxon>
        <taxon>Ascomycota</taxon>
        <taxon>Pezizomycotina</taxon>
        <taxon>Dothideomycetes</taxon>
        <taxon>Dothideomycetidae</taxon>
        <taxon>Mycosphaerellales</taxon>
        <taxon>Dissoconiaceae</taxon>
        <taxon>Dissoconium</taxon>
    </lineage>
</organism>
<protein>
    <recommendedName>
        <fullName evidence="10">DUF125-domain-containing protein</fullName>
    </recommendedName>
</protein>
<dbReference type="Proteomes" id="UP000504637">
    <property type="component" value="Unplaced"/>
</dbReference>
<name>A0A6J3MAL6_9PEZI</name>
<feature type="transmembrane region" description="Helical" evidence="7">
    <location>
        <begin position="63"/>
        <end position="85"/>
    </location>
</feature>
<evidence type="ECO:0000256" key="7">
    <source>
        <dbReference type="SAM" id="Phobius"/>
    </source>
</evidence>
<dbReference type="InterPro" id="IPR008217">
    <property type="entry name" value="Ccc1_fam"/>
</dbReference>
<evidence type="ECO:0008006" key="10">
    <source>
        <dbReference type="Google" id="ProtNLM"/>
    </source>
</evidence>
<reference evidence="9" key="3">
    <citation type="submission" date="2025-08" db="UniProtKB">
        <authorList>
            <consortium name="RefSeq"/>
        </authorList>
    </citation>
    <scope>IDENTIFICATION</scope>
    <source>
        <strain evidence="9">CBS 342.82</strain>
    </source>
</reference>
<feature type="transmembrane region" description="Helical" evidence="7">
    <location>
        <begin position="202"/>
        <end position="221"/>
    </location>
</feature>
<dbReference type="GO" id="GO:0012505">
    <property type="term" value="C:endomembrane system"/>
    <property type="evidence" value="ECO:0007669"/>
    <property type="project" value="UniProtKB-SubCell"/>
</dbReference>